<evidence type="ECO:0000256" key="2">
    <source>
        <dbReference type="ARBA" id="ARBA00022737"/>
    </source>
</evidence>
<dbReference type="PANTHER" id="PTHR11364">
    <property type="entry name" value="THIOSULFATE SULFERTANSFERASE"/>
    <property type="match status" value="1"/>
</dbReference>
<dbReference type="PANTHER" id="PTHR11364:SF27">
    <property type="entry name" value="SULFURTRANSFERASE"/>
    <property type="match status" value="1"/>
</dbReference>
<dbReference type="CDD" id="cd01449">
    <property type="entry name" value="TST_Repeat_2"/>
    <property type="match status" value="1"/>
</dbReference>
<dbReference type="InterPro" id="IPR045078">
    <property type="entry name" value="TST/MPST-like"/>
</dbReference>
<evidence type="ECO:0000259" key="3">
    <source>
        <dbReference type="PROSITE" id="PS50206"/>
    </source>
</evidence>
<name>K0YET7_9CORY</name>
<dbReference type="PROSITE" id="PS50206">
    <property type="entry name" value="RHODANESE_3"/>
    <property type="match status" value="2"/>
</dbReference>
<proteinExistence type="predicted"/>
<feature type="domain" description="Rhodanese" evidence="3">
    <location>
        <begin position="38"/>
        <end position="131"/>
    </location>
</feature>
<dbReference type="eggNOG" id="COG2897">
    <property type="taxonomic scope" value="Bacteria"/>
</dbReference>
<dbReference type="AlphaFoldDB" id="K0YET7"/>
<dbReference type="Pfam" id="PF00581">
    <property type="entry name" value="Rhodanese"/>
    <property type="match status" value="2"/>
</dbReference>
<dbReference type="SUPFAM" id="SSF52821">
    <property type="entry name" value="Rhodanese/Cell cycle control phosphatase"/>
    <property type="match status" value="2"/>
</dbReference>
<keyword evidence="2" id="KW-0677">Repeat</keyword>
<evidence type="ECO:0000256" key="1">
    <source>
        <dbReference type="ARBA" id="ARBA00022679"/>
    </source>
</evidence>
<sequence>MATLCIPRELAERFTEGNRIALIASFLGPRGGYREFCSQHIPTSMYCDPTEALHSSPGAEGRNPLPHPRRLSVWVSRWGIEADTPIVVYDEGRGLLAARAWWLLRYAGFNNVEVLSGGLAAWEAEGLPTIAGPGTLARASSGRLTRDDAMIAGLEEARAAAESGGLLIDARGPARFAGYQERRDLKAGHIPGAVNVPARSTLRKGGGYRTAAEIRDLFFERGIDDVKGAIVYSGSGYHSSQLLCAMAHAGLDGARHFVGGWSQWSLTRGLPLERGGAGPDAGHKLTSALEDVG</sequence>
<dbReference type="PATRIC" id="fig|883169.3.peg.1341"/>
<dbReference type="GO" id="GO:0004792">
    <property type="term" value="F:thiosulfate-cyanide sulfurtransferase activity"/>
    <property type="evidence" value="ECO:0007669"/>
    <property type="project" value="TreeGrafter"/>
</dbReference>
<accession>K0YET7</accession>
<dbReference type="SMART" id="SM00450">
    <property type="entry name" value="RHOD"/>
    <property type="match status" value="2"/>
</dbReference>
<dbReference type="InterPro" id="IPR001763">
    <property type="entry name" value="Rhodanese-like_dom"/>
</dbReference>
<keyword evidence="5" id="KW-1185">Reference proteome</keyword>
<dbReference type="Proteomes" id="UP000006078">
    <property type="component" value="Unassembled WGS sequence"/>
</dbReference>
<protein>
    <recommendedName>
        <fullName evidence="3">Rhodanese domain-containing protein</fullName>
    </recommendedName>
</protein>
<evidence type="ECO:0000313" key="5">
    <source>
        <dbReference type="Proteomes" id="UP000006078"/>
    </source>
</evidence>
<gene>
    <name evidence="4" type="ORF">HMPREF9719_01394</name>
</gene>
<feature type="domain" description="Rhodanese" evidence="3">
    <location>
        <begin position="161"/>
        <end position="273"/>
    </location>
</feature>
<dbReference type="Gene3D" id="3.40.250.10">
    <property type="entry name" value="Rhodanese-like domain"/>
    <property type="match status" value="2"/>
</dbReference>
<organism evidence="4 5">
    <name type="scientific">Corynebacterium otitidis ATCC 51513</name>
    <dbReference type="NCBI Taxonomy" id="883169"/>
    <lineage>
        <taxon>Bacteria</taxon>
        <taxon>Bacillati</taxon>
        <taxon>Actinomycetota</taxon>
        <taxon>Actinomycetes</taxon>
        <taxon>Mycobacteriales</taxon>
        <taxon>Corynebacteriaceae</taxon>
        <taxon>Corynebacterium</taxon>
    </lineage>
</organism>
<dbReference type="STRING" id="29321.AAV33_04535"/>
<evidence type="ECO:0000313" key="4">
    <source>
        <dbReference type="EMBL" id="EJZ81663.1"/>
    </source>
</evidence>
<keyword evidence="1" id="KW-0808">Transferase</keyword>
<reference evidence="4 5" key="1">
    <citation type="submission" date="2012-08" db="EMBL/GenBank/DDBJ databases">
        <title>The Genome Sequence of Turicella otitidis ATCC 51513.</title>
        <authorList>
            <consortium name="The Broad Institute Genome Sequencing Platform"/>
            <person name="Earl A."/>
            <person name="Ward D."/>
            <person name="Feldgarden M."/>
            <person name="Gevers D."/>
            <person name="Huys G."/>
            <person name="Walker B."/>
            <person name="Young S.K."/>
            <person name="Zeng Q."/>
            <person name="Gargeya S."/>
            <person name="Fitzgerald M."/>
            <person name="Haas B."/>
            <person name="Abouelleil A."/>
            <person name="Alvarado L."/>
            <person name="Arachchi H.M."/>
            <person name="Berlin A.M."/>
            <person name="Chapman S.B."/>
            <person name="Goldberg J."/>
            <person name="Griggs A."/>
            <person name="Gujja S."/>
            <person name="Hansen M."/>
            <person name="Howarth C."/>
            <person name="Imamovic A."/>
            <person name="Larimer J."/>
            <person name="McCowen C."/>
            <person name="Montmayeur A."/>
            <person name="Murphy C."/>
            <person name="Neiman D."/>
            <person name="Pearson M."/>
            <person name="Priest M."/>
            <person name="Roberts A."/>
            <person name="Saif S."/>
            <person name="Shea T."/>
            <person name="Sisk P."/>
            <person name="Sykes S."/>
            <person name="Wortman J."/>
            <person name="Nusbaum C."/>
            <person name="Birren B."/>
        </authorList>
    </citation>
    <scope>NUCLEOTIDE SEQUENCE [LARGE SCALE GENOMIC DNA]</scope>
    <source>
        <strain evidence="4 5">ATCC 51513</strain>
    </source>
</reference>
<dbReference type="RefSeq" id="WP_004601284.1">
    <property type="nucleotide sequence ID" value="NZ_HF541867.1"/>
</dbReference>
<dbReference type="EMBL" id="AHAE01000067">
    <property type="protein sequence ID" value="EJZ81663.1"/>
    <property type="molecule type" value="Genomic_DNA"/>
</dbReference>
<comment type="caution">
    <text evidence="4">The sequence shown here is derived from an EMBL/GenBank/DDBJ whole genome shotgun (WGS) entry which is preliminary data.</text>
</comment>
<dbReference type="HOGENOM" id="CLU_031618_0_1_11"/>
<dbReference type="CDD" id="cd01448">
    <property type="entry name" value="TST_Repeat_1"/>
    <property type="match status" value="1"/>
</dbReference>
<dbReference type="OrthoDB" id="9770030at2"/>
<dbReference type="InterPro" id="IPR036873">
    <property type="entry name" value="Rhodanese-like_dom_sf"/>
</dbReference>